<name>A0ABD2BIG4_VESMC</name>
<accession>A0ABD2BIG4</accession>
<feature type="region of interest" description="Disordered" evidence="1">
    <location>
        <begin position="1"/>
        <end position="22"/>
    </location>
</feature>
<evidence type="ECO:0000313" key="3">
    <source>
        <dbReference type="Proteomes" id="UP001607303"/>
    </source>
</evidence>
<reference evidence="2 3" key="1">
    <citation type="journal article" date="2024" name="Ann. Entomol. Soc. Am.">
        <title>Genomic analyses of the southern and eastern yellowjacket wasps (Hymenoptera: Vespidae) reveal evolutionary signatures of social life.</title>
        <authorList>
            <person name="Catto M.A."/>
            <person name="Caine P.B."/>
            <person name="Orr S.E."/>
            <person name="Hunt B.G."/>
            <person name="Goodisman M.A.D."/>
        </authorList>
    </citation>
    <scope>NUCLEOTIDE SEQUENCE [LARGE SCALE GENOMIC DNA]</scope>
    <source>
        <strain evidence="2">232</strain>
        <tissue evidence="2">Head and thorax</tissue>
    </source>
</reference>
<keyword evidence="3" id="KW-1185">Reference proteome</keyword>
<protein>
    <submittedName>
        <fullName evidence="2">Uncharacterized protein</fullName>
    </submittedName>
</protein>
<dbReference type="EMBL" id="JAYRBN010000075">
    <property type="protein sequence ID" value="KAL2732430.1"/>
    <property type="molecule type" value="Genomic_DNA"/>
</dbReference>
<proteinExistence type="predicted"/>
<dbReference type="AlphaFoldDB" id="A0ABD2BIG4"/>
<organism evidence="2 3">
    <name type="scientific">Vespula maculifrons</name>
    <name type="common">Eastern yellow jacket</name>
    <name type="synonym">Wasp</name>
    <dbReference type="NCBI Taxonomy" id="7453"/>
    <lineage>
        <taxon>Eukaryota</taxon>
        <taxon>Metazoa</taxon>
        <taxon>Ecdysozoa</taxon>
        <taxon>Arthropoda</taxon>
        <taxon>Hexapoda</taxon>
        <taxon>Insecta</taxon>
        <taxon>Pterygota</taxon>
        <taxon>Neoptera</taxon>
        <taxon>Endopterygota</taxon>
        <taxon>Hymenoptera</taxon>
        <taxon>Apocrita</taxon>
        <taxon>Aculeata</taxon>
        <taxon>Vespoidea</taxon>
        <taxon>Vespidae</taxon>
        <taxon>Vespinae</taxon>
        <taxon>Vespula</taxon>
    </lineage>
</organism>
<dbReference type="Proteomes" id="UP001607303">
    <property type="component" value="Unassembled WGS sequence"/>
</dbReference>
<evidence type="ECO:0000313" key="2">
    <source>
        <dbReference type="EMBL" id="KAL2732430.1"/>
    </source>
</evidence>
<evidence type="ECO:0000256" key="1">
    <source>
        <dbReference type="SAM" id="MobiDB-lite"/>
    </source>
</evidence>
<gene>
    <name evidence="2" type="ORF">V1477_014671</name>
</gene>
<comment type="caution">
    <text evidence="2">The sequence shown here is derived from an EMBL/GenBank/DDBJ whole genome shotgun (WGS) entry which is preliminary data.</text>
</comment>
<sequence>MRTLREPLDVRPNDSVESEKRRGTLRSVRFRKNREKEELLATTKEMGDERNGRLKKGKDKDSVKRDCHCEYVIVDDLHEE</sequence>